<dbReference type="AlphaFoldDB" id="A0A8H6XX89"/>
<keyword evidence="2" id="KW-1185">Reference proteome</keyword>
<name>A0A8H6XX89_9AGAR</name>
<dbReference type="EMBL" id="JACAZH010000017">
    <property type="protein sequence ID" value="KAF7348241.1"/>
    <property type="molecule type" value="Genomic_DNA"/>
</dbReference>
<organism evidence="1 2">
    <name type="scientific">Mycena sanguinolenta</name>
    <dbReference type="NCBI Taxonomy" id="230812"/>
    <lineage>
        <taxon>Eukaryota</taxon>
        <taxon>Fungi</taxon>
        <taxon>Dikarya</taxon>
        <taxon>Basidiomycota</taxon>
        <taxon>Agaricomycotina</taxon>
        <taxon>Agaricomycetes</taxon>
        <taxon>Agaricomycetidae</taxon>
        <taxon>Agaricales</taxon>
        <taxon>Marasmiineae</taxon>
        <taxon>Mycenaceae</taxon>
        <taxon>Mycena</taxon>
    </lineage>
</organism>
<dbReference type="OrthoDB" id="2745898at2759"/>
<accession>A0A8H6XX89</accession>
<gene>
    <name evidence="1" type="ORF">MSAN_01777700</name>
</gene>
<protein>
    <submittedName>
        <fullName evidence="1">Uncharacterized protein</fullName>
    </submittedName>
</protein>
<proteinExistence type="predicted"/>
<evidence type="ECO:0000313" key="2">
    <source>
        <dbReference type="Proteomes" id="UP000623467"/>
    </source>
</evidence>
<comment type="caution">
    <text evidence="1">The sequence shown here is derived from an EMBL/GenBank/DDBJ whole genome shotgun (WGS) entry which is preliminary data.</text>
</comment>
<dbReference type="Proteomes" id="UP000623467">
    <property type="component" value="Unassembled WGS sequence"/>
</dbReference>
<sequence length="354" mass="40366">MCCVSTFQPRIFRCVTLLPPRSEAPGSSEKTICFLFHHIVTQSHHIQRYVRTLVIMDRNLHFMPGRREPKEWMLEEPTLPLLFRLLSNLESLHIHARFRWSELLDGNPALSAAILSTLASPKIKSIFFRGIGDLPLSSTTQSPGLEDLLLNNRDLKDEPTPVIPPPKIRLHRLGLGAWTLIRFARADCPFDITHLRKLRVCPQHMDAASESLLEFEYLPFPNIYDAPPHPDLNLGKLSSLRRFVIWVVLGKVRAQRFAPLLWLPRALDSFTADSALQYIDIHLDEWSRIVYCTADEPVWATLDASLTRPELSTAIVTIFTSMDLNMRLPRLVSSGRMRVDNTGPSFGSVRYADL</sequence>
<reference evidence="1" key="1">
    <citation type="submission" date="2020-05" db="EMBL/GenBank/DDBJ databases">
        <title>Mycena genomes resolve the evolution of fungal bioluminescence.</title>
        <authorList>
            <person name="Tsai I.J."/>
        </authorList>
    </citation>
    <scope>NUCLEOTIDE SEQUENCE</scope>
    <source>
        <strain evidence="1">160909Yilan</strain>
    </source>
</reference>
<evidence type="ECO:0000313" key="1">
    <source>
        <dbReference type="EMBL" id="KAF7348241.1"/>
    </source>
</evidence>